<name>A0A284S6R8_ARMOS</name>
<gene>
    <name evidence="1" type="ORF">ARMOST_20220</name>
</gene>
<organism evidence="1 2">
    <name type="scientific">Armillaria ostoyae</name>
    <name type="common">Armillaria root rot fungus</name>
    <dbReference type="NCBI Taxonomy" id="47428"/>
    <lineage>
        <taxon>Eukaryota</taxon>
        <taxon>Fungi</taxon>
        <taxon>Dikarya</taxon>
        <taxon>Basidiomycota</taxon>
        <taxon>Agaricomycotina</taxon>
        <taxon>Agaricomycetes</taxon>
        <taxon>Agaricomycetidae</taxon>
        <taxon>Agaricales</taxon>
        <taxon>Marasmiineae</taxon>
        <taxon>Physalacriaceae</taxon>
        <taxon>Armillaria</taxon>
    </lineage>
</organism>
<proteinExistence type="predicted"/>
<dbReference type="AlphaFoldDB" id="A0A284S6R8"/>
<dbReference type="Proteomes" id="UP000219338">
    <property type="component" value="Unassembled WGS sequence"/>
</dbReference>
<evidence type="ECO:0000313" key="1">
    <source>
        <dbReference type="EMBL" id="SJL16691.1"/>
    </source>
</evidence>
<keyword evidence="2" id="KW-1185">Reference proteome</keyword>
<dbReference type="EMBL" id="FUEG01000037">
    <property type="protein sequence ID" value="SJL16691.1"/>
    <property type="molecule type" value="Genomic_DNA"/>
</dbReference>
<protein>
    <submittedName>
        <fullName evidence="1">Uncharacterized protein</fullName>
    </submittedName>
</protein>
<reference evidence="2" key="1">
    <citation type="journal article" date="2017" name="Nat. Ecol. Evol.">
        <title>Genome expansion and lineage-specific genetic innovations in the forest pathogenic fungi Armillaria.</title>
        <authorList>
            <person name="Sipos G."/>
            <person name="Prasanna A.N."/>
            <person name="Walter M.C."/>
            <person name="O'Connor E."/>
            <person name="Balint B."/>
            <person name="Krizsan K."/>
            <person name="Kiss B."/>
            <person name="Hess J."/>
            <person name="Varga T."/>
            <person name="Slot J."/>
            <person name="Riley R."/>
            <person name="Boka B."/>
            <person name="Rigling D."/>
            <person name="Barry K."/>
            <person name="Lee J."/>
            <person name="Mihaltcheva S."/>
            <person name="LaButti K."/>
            <person name="Lipzen A."/>
            <person name="Waldron R."/>
            <person name="Moloney N.M."/>
            <person name="Sperisen C."/>
            <person name="Kredics L."/>
            <person name="Vagvoelgyi C."/>
            <person name="Patrignani A."/>
            <person name="Fitzpatrick D."/>
            <person name="Nagy I."/>
            <person name="Doyle S."/>
            <person name="Anderson J.B."/>
            <person name="Grigoriev I.V."/>
            <person name="Gueldener U."/>
            <person name="Muensterkoetter M."/>
            <person name="Nagy L.G."/>
        </authorList>
    </citation>
    <scope>NUCLEOTIDE SEQUENCE [LARGE SCALE GENOMIC DNA]</scope>
    <source>
        <strain evidence="2">C18/9</strain>
    </source>
</reference>
<sequence>MNGLSLPPTKPQPSGKLSVLEGKDTVDVLPAEIPIFPSSTTPYDDLFLSILHKDDARNTRRDEVALDDGGKRENLEGGGVGCGAQETRDLLPINATW</sequence>
<evidence type="ECO:0000313" key="2">
    <source>
        <dbReference type="Proteomes" id="UP000219338"/>
    </source>
</evidence>
<accession>A0A284S6R8</accession>